<keyword evidence="4" id="KW-0411">Iron-sulfur</keyword>
<name>A0ABP7YT36_9ACTN</name>
<dbReference type="RefSeq" id="WP_345021465.1">
    <property type="nucleotide sequence ID" value="NZ_BAABDO010000035.1"/>
</dbReference>
<dbReference type="PANTHER" id="PTHR11228:SF7">
    <property type="entry name" value="PQQA PEPTIDE CYCLASE"/>
    <property type="match status" value="1"/>
</dbReference>
<keyword evidence="3" id="KW-0408">Iron</keyword>
<organism evidence="6 7">
    <name type="scientific">Actinomadura keratinilytica</name>
    <dbReference type="NCBI Taxonomy" id="547461"/>
    <lineage>
        <taxon>Bacteria</taxon>
        <taxon>Bacillati</taxon>
        <taxon>Actinomycetota</taxon>
        <taxon>Actinomycetes</taxon>
        <taxon>Streptosporangiales</taxon>
        <taxon>Thermomonosporaceae</taxon>
        <taxon>Actinomadura</taxon>
    </lineage>
</organism>
<dbReference type="PROSITE" id="PS51918">
    <property type="entry name" value="RADICAL_SAM"/>
    <property type="match status" value="1"/>
</dbReference>
<dbReference type="InterPro" id="IPR058240">
    <property type="entry name" value="rSAM_sf"/>
</dbReference>
<dbReference type="PANTHER" id="PTHR11228">
    <property type="entry name" value="RADICAL SAM DOMAIN PROTEIN"/>
    <property type="match status" value="1"/>
</dbReference>
<evidence type="ECO:0000313" key="7">
    <source>
        <dbReference type="Proteomes" id="UP001500266"/>
    </source>
</evidence>
<dbReference type="SUPFAM" id="SSF102114">
    <property type="entry name" value="Radical SAM enzymes"/>
    <property type="match status" value="1"/>
</dbReference>
<evidence type="ECO:0000256" key="1">
    <source>
        <dbReference type="ARBA" id="ARBA00022691"/>
    </source>
</evidence>
<dbReference type="InterPro" id="IPR013785">
    <property type="entry name" value="Aldolase_TIM"/>
</dbReference>
<evidence type="ECO:0000259" key="5">
    <source>
        <dbReference type="PROSITE" id="PS51918"/>
    </source>
</evidence>
<evidence type="ECO:0000313" key="6">
    <source>
        <dbReference type="EMBL" id="GAA4140931.1"/>
    </source>
</evidence>
<proteinExistence type="predicted"/>
<reference evidence="7" key="1">
    <citation type="journal article" date="2019" name="Int. J. Syst. Evol. Microbiol.">
        <title>The Global Catalogue of Microorganisms (GCM) 10K type strain sequencing project: providing services to taxonomists for standard genome sequencing and annotation.</title>
        <authorList>
            <consortium name="The Broad Institute Genomics Platform"/>
            <consortium name="The Broad Institute Genome Sequencing Center for Infectious Disease"/>
            <person name="Wu L."/>
            <person name="Ma J."/>
        </authorList>
    </citation>
    <scope>NUCLEOTIDE SEQUENCE [LARGE SCALE GENOMIC DNA]</scope>
    <source>
        <strain evidence="7">JCM 17316</strain>
    </source>
</reference>
<dbReference type="Gene3D" id="3.20.20.70">
    <property type="entry name" value="Aldolase class I"/>
    <property type="match status" value="1"/>
</dbReference>
<comment type="caution">
    <text evidence="6">The sequence shown here is derived from an EMBL/GenBank/DDBJ whole genome shotgun (WGS) entry which is preliminary data.</text>
</comment>
<dbReference type="Pfam" id="PF04055">
    <property type="entry name" value="Radical_SAM"/>
    <property type="match status" value="1"/>
</dbReference>
<dbReference type="EMBL" id="BAABDO010000035">
    <property type="protein sequence ID" value="GAA4140931.1"/>
    <property type="molecule type" value="Genomic_DNA"/>
</dbReference>
<dbReference type="Pfam" id="PF13186">
    <property type="entry name" value="SPASM"/>
    <property type="match status" value="1"/>
</dbReference>
<dbReference type="InterPro" id="IPR023885">
    <property type="entry name" value="4Fe4S-binding_SPASM_dom"/>
</dbReference>
<dbReference type="CDD" id="cd01335">
    <property type="entry name" value="Radical_SAM"/>
    <property type="match status" value="1"/>
</dbReference>
<dbReference type="SFLD" id="SFLDG01067">
    <property type="entry name" value="SPASM/twitch_domain_containing"/>
    <property type="match status" value="1"/>
</dbReference>
<sequence>MKVRTGWPLPHRVAAYGDEEQFRRARKEAGQWVFWEDRVELVLAGRYDEVKPLHVELSPTYLCNFSCPWCSCRSAREDWSDTDVFNHPRATPLTVMRENKIDHVLDHLAPDRIGIMWVGGEPTMNPLLYPAAQKADRLGLPQCLFTNGSLLNRRRIGELFDANLVFVRVSLNAVSPDVHQLHHDYDPRKNYAERVLDNLRRLAEVRAQRRSPTLFGVSVVVDERNLPDLEATAEHLCRLVDEYGDGCIDYVIFRPAFPFYTAQLVINDDTVARFLSVVGPGAPWRRRLEDAGIDVVVPDDGGADEPDRDDAAAAENDEFGCLAAGWFGEITPNGDMVVCSDRYGNPDYFIGNVAARSIGDIWDGPERRAVLDMVRTTNCFARQCPSNGRGYFFNRLFREIEHFRREDRLHEVRAWIEDLRTVLPRPTHSFFL</sequence>
<accession>A0ABP7YT36</accession>
<keyword evidence="2" id="KW-0479">Metal-binding</keyword>
<gene>
    <name evidence="6" type="ORF">GCM10022416_28510</name>
</gene>
<dbReference type="CDD" id="cd21109">
    <property type="entry name" value="SPASM"/>
    <property type="match status" value="1"/>
</dbReference>
<evidence type="ECO:0000256" key="4">
    <source>
        <dbReference type="ARBA" id="ARBA00023014"/>
    </source>
</evidence>
<feature type="domain" description="Radical SAM core" evidence="5">
    <location>
        <begin position="47"/>
        <end position="294"/>
    </location>
</feature>
<keyword evidence="7" id="KW-1185">Reference proteome</keyword>
<protein>
    <recommendedName>
        <fullName evidence="5">Radical SAM core domain-containing protein</fullName>
    </recommendedName>
</protein>
<dbReference type="SFLD" id="SFLDS00029">
    <property type="entry name" value="Radical_SAM"/>
    <property type="match status" value="1"/>
</dbReference>
<dbReference type="Proteomes" id="UP001500266">
    <property type="component" value="Unassembled WGS sequence"/>
</dbReference>
<evidence type="ECO:0000256" key="2">
    <source>
        <dbReference type="ARBA" id="ARBA00022723"/>
    </source>
</evidence>
<evidence type="ECO:0000256" key="3">
    <source>
        <dbReference type="ARBA" id="ARBA00023004"/>
    </source>
</evidence>
<dbReference type="InterPro" id="IPR007197">
    <property type="entry name" value="rSAM"/>
</dbReference>
<keyword evidence="1" id="KW-0949">S-adenosyl-L-methionine</keyword>
<dbReference type="InterPro" id="IPR050377">
    <property type="entry name" value="Radical_SAM_PqqE_MftC-like"/>
</dbReference>